<keyword evidence="3" id="KW-0804">Transcription</keyword>
<dbReference type="PANTHER" id="PTHR30514:SF1">
    <property type="entry name" value="HTH-TYPE TRANSCRIPTIONAL REGULATOR HEXR-RELATED"/>
    <property type="match status" value="1"/>
</dbReference>
<dbReference type="SUPFAM" id="SSF53697">
    <property type="entry name" value="SIS domain"/>
    <property type="match status" value="1"/>
</dbReference>
<dbReference type="PROSITE" id="PS51071">
    <property type="entry name" value="HTH_RPIR"/>
    <property type="match status" value="1"/>
</dbReference>
<dbReference type="Gene3D" id="1.10.10.10">
    <property type="entry name" value="Winged helix-like DNA-binding domain superfamily/Winged helix DNA-binding domain"/>
    <property type="match status" value="1"/>
</dbReference>
<dbReference type="GO" id="GO:0003677">
    <property type="term" value="F:DNA binding"/>
    <property type="evidence" value="ECO:0007669"/>
    <property type="project" value="UniProtKB-KW"/>
</dbReference>
<dbReference type="AlphaFoldDB" id="A0A7Y0E1V0"/>
<dbReference type="InterPro" id="IPR047640">
    <property type="entry name" value="RpiR-like"/>
</dbReference>
<dbReference type="CDD" id="cd05013">
    <property type="entry name" value="SIS_RpiR"/>
    <property type="match status" value="1"/>
</dbReference>
<reference evidence="6 7" key="1">
    <citation type="submission" date="2020-04" db="EMBL/GenBank/DDBJ databases">
        <title>Rhodospirillaceae bacterium KN72 isolated from deep sea.</title>
        <authorList>
            <person name="Zhang D.-C."/>
        </authorList>
    </citation>
    <scope>NUCLEOTIDE SEQUENCE [LARGE SCALE GENOMIC DNA]</scope>
    <source>
        <strain evidence="6 7">KN72</strain>
    </source>
</reference>
<evidence type="ECO:0000259" key="5">
    <source>
        <dbReference type="PROSITE" id="PS51464"/>
    </source>
</evidence>
<accession>A0A7Y0E1V0</accession>
<evidence type="ECO:0000256" key="1">
    <source>
        <dbReference type="ARBA" id="ARBA00023015"/>
    </source>
</evidence>
<evidence type="ECO:0000256" key="3">
    <source>
        <dbReference type="ARBA" id="ARBA00023163"/>
    </source>
</evidence>
<organism evidence="6 7">
    <name type="scientific">Pacificispira spongiicola</name>
    <dbReference type="NCBI Taxonomy" id="2729598"/>
    <lineage>
        <taxon>Bacteria</taxon>
        <taxon>Pseudomonadati</taxon>
        <taxon>Pseudomonadota</taxon>
        <taxon>Alphaproteobacteria</taxon>
        <taxon>Rhodospirillales</taxon>
        <taxon>Rhodospirillaceae</taxon>
        <taxon>Pacificispira</taxon>
    </lineage>
</organism>
<dbReference type="Pfam" id="PF01418">
    <property type="entry name" value="HTH_6"/>
    <property type="match status" value="1"/>
</dbReference>
<dbReference type="GO" id="GO:0097367">
    <property type="term" value="F:carbohydrate derivative binding"/>
    <property type="evidence" value="ECO:0007669"/>
    <property type="project" value="InterPro"/>
</dbReference>
<name>A0A7Y0E1V0_9PROT</name>
<dbReference type="PROSITE" id="PS51464">
    <property type="entry name" value="SIS"/>
    <property type="match status" value="1"/>
</dbReference>
<evidence type="ECO:0000313" key="6">
    <source>
        <dbReference type="EMBL" id="NMM45702.1"/>
    </source>
</evidence>
<protein>
    <submittedName>
        <fullName evidence="6">MurR/RpiR family transcriptional regulator</fullName>
    </submittedName>
</protein>
<dbReference type="GO" id="GO:1901135">
    <property type="term" value="P:carbohydrate derivative metabolic process"/>
    <property type="evidence" value="ECO:0007669"/>
    <property type="project" value="InterPro"/>
</dbReference>
<dbReference type="InterPro" id="IPR001347">
    <property type="entry name" value="SIS_dom"/>
</dbReference>
<dbReference type="Pfam" id="PF01380">
    <property type="entry name" value="SIS"/>
    <property type="match status" value="1"/>
</dbReference>
<keyword evidence="2" id="KW-0238">DNA-binding</keyword>
<keyword evidence="1" id="KW-0805">Transcription regulation</keyword>
<proteinExistence type="predicted"/>
<evidence type="ECO:0000313" key="7">
    <source>
        <dbReference type="Proteomes" id="UP000539372"/>
    </source>
</evidence>
<dbReference type="SUPFAM" id="SSF46689">
    <property type="entry name" value="Homeodomain-like"/>
    <property type="match status" value="1"/>
</dbReference>
<dbReference type="EMBL" id="JABBNT010000004">
    <property type="protein sequence ID" value="NMM45702.1"/>
    <property type="molecule type" value="Genomic_DNA"/>
</dbReference>
<dbReference type="InterPro" id="IPR046348">
    <property type="entry name" value="SIS_dom_sf"/>
</dbReference>
<comment type="caution">
    <text evidence="6">The sequence shown here is derived from an EMBL/GenBank/DDBJ whole genome shotgun (WGS) entry which is preliminary data.</text>
</comment>
<dbReference type="Gene3D" id="3.40.50.10490">
    <property type="entry name" value="Glucose-6-phosphate isomerase like protein, domain 1"/>
    <property type="match status" value="1"/>
</dbReference>
<feature type="domain" description="HTH rpiR-type" evidence="4">
    <location>
        <begin position="5"/>
        <end position="81"/>
    </location>
</feature>
<dbReference type="InterPro" id="IPR036388">
    <property type="entry name" value="WH-like_DNA-bd_sf"/>
</dbReference>
<keyword evidence="7" id="KW-1185">Reference proteome</keyword>
<dbReference type="InterPro" id="IPR000281">
    <property type="entry name" value="HTH_RpiR"/>
</dbReference>
<gene>
    <name evidence="6" type="ORF">HH303_14490</name>
</gene>
<sequence>MIDGMGIVARIQQRYPDLRKSEKTVADYLCAHSDSRLEMSITELANTLGVSEATVSRFTRALGYRGYSEMKLALASESSAGRQFVNIPTTMHETDSLIEISQKLYGALSSSIGESQKHLDFEAVQSAVTQVLKAEHVLFLGVGGAASVCEEAAHLLLKSGIQTTVHRDGYTQLVATTTVDETFTVFGISHTGTTDTVARSLALARERGSKTFAITSDRDSAVATAAEHALITWHHGPPQVPLYGDFLEGRICQMYIIYLIYLGVLFQSGGSAKQCLNDTAENLKQHFMR</sequence>
<dbReference type="InterPro" id="IPR009057">
    <property type="entry name" value="Homeodomain-like_sf"/>
</dbReference>
<dbReference type="InterPro" id="IPR035472">
    <property type="entry name" value="RpiR-like_SIS"/>
</dbReference>
<dbReference type="GO" id="GO:0003700">
    <property type="term" value="F:DNA-binding transcription factor activity"/>
    <property type="evidence" value="ECO:0007669"/>
    <property type="project" value="InterPro"/>
</dbReference>
<evidence type="ECO:0000256" key="2">
    <source>
        <dbReference type="ARBA" id="ARBA00023125"/>
    </source>
</evidence>
<evidence type="ECO:0000259" key="4">
    <source>
        <dbReference type="PROSITE" id="PS51071"/>
    </source>
</evidence>
<dbReference type="PANTHER" id="PTHR30514">
    <property type="entry name" value="GLUCOKINASE"/>
    <property type="match status" value="1"/>
</dbReference>
<dbReference type="Proteomes" id="UP000539372">
    <property type="component" value="Unassembled WGS sequence"/>
</dbReference>
<feature type="domain" description="SIS" evidence="5">
    <location>
        <begin position="127"/>
        <end position="270"/>
    </location>
</feature>